<dbReference type="InterPro" id="IPR027417">
    <property type="entry name" value="P-loop_NTPase"/>
</dbReference>
<keyword evidence="2" id="KW-1185">Reference proteome</keyword>
<dbReference type="EMBL" id="CP066776">
    <property type="protein sequence ID" value="QQL44840.1"/>
    <property type="molecule type" value="Genomic_DNA"/>
</dbReference>
<evidence type="ECO:0000313" key="2">
    <source>
        <dbReference type="Proteomes" id="UP000475117"/>
    </source>
</evidence>
<dbReference type="Proteomes" id="UP000475117">
    <property type="component" value="Chromosome"/>
</dbReference>
<dbReference type="AlphaFoldDB" id="A0A6B3L568"/>
<protein>
    <submittedName>
        <fullName evidence="1">AAA family ATPase</fullName>
    </submittedName>
</protein>
<dbReference type="KEGG" id="soa:G3M56_013325"/>
<accession>A0A6B3L568</accession>
<evidence type="ECO:0000313" key="1">
    <source>
        <dbReference type="EMBL" id="QQL44840.1"/>
    </source>
</evidence>
<dbReference type="Gene3D" id="3.40.50.300">
    <property type="entry name" value="P-loop containing nucleotide triphosphate hydrolases"/>
    <property type="match status" value="1"/>
</dbReference>
<dbReference type="Pfam" id="PF13481">
    <property type="entry name" value="AAA_25"/>
    <property type="match status" value="1"/>
</dbReference>
<dbReference type="SUPFAM" id="SSF52540">
    <property type="entry name" value="P-loop containing nucleoside triphosphate hydrolases"/>
    <property type="match status" value="1"/>
</dbReference>
<gene>
    <name evidence="1" type="ORF">G3M56_013325</name>
</gene>
<sequence>MKKYDYQTVAQLEPKSPTVAALAEGAGNHPERERTKSPELFDRVLRSLDRAVVSADTFRGLAIPERPVMLSPFYKRGDYGIIYAPRGAGKSWLSLLIGKALSEGTMIGSHWQAQQRHKVLYLDSEMNIHDLVKTRCDSLRIDSDYFSLLSHERLFSESGDELTLNLADDAYQAAIAAYCREQGISTLILDNLSTAFHGLQEDKADSWEQVSPWILDMRRRGIAVILVCHAGRNGNIRGTSKREDAAHWIISLEEANEDDSAALQFKTRFTKCRNVSPSEVPPLLWTLIETPDGIESTTATIDFYDQFIDLVLGGYTSASEIATDLGKTKGCISKWAKKAQADKKIRIDNGRYLPA</sequence>
<organism evidence="1 2">
    <name type="scientific">Sulfuriroseicoccus oceanibius</name>
    <dbReference type="NCBI Taxonomy" id="2707525"/>
    <lineage>
        <taxon>Bacteria</taxon>
        <taxon>Pseudomonadati</taxon>
        <taxon>Verrucomicrobiota</taxon>
        <taxon>Verrucomicrobiia</taxon>
        <taxon>Verrucomicrobiales</taxon>
        <taxon>Verrucomicrobiaceae</taxon>
        <taxon>Sulfuriroseicoccus</taxon>
    </lineage>
</organism>
<dbReference type="RefSeq" id="WP_164364627.1">
    <property type="nucleotide sequence ID" value="NZ_CP066776.1"/>
</dbReference>
<name>A0A6B3L568_9BACT</name>
<proteinExistence type="predicted"/>
<reference evidence="1 2" key="1">
    <citation type="submission" date="2020-12" db="EMBL/GenBank/DDBJ databases">
        <title>Sulforoseuscoccus oceanibium gen. nov., sp. nov., a representative of the phylum Verrucomicrobia with special cytoplasmic membrane, and proposal of Sulforoseuscoccusaceae fam. nov.</title>
        <authorList>
            <person name="Xi F."/>
        </authorList>
    </citation>
    <scope>NUCLEOTIDE SEQUENCE [LARGE SCALE GENOMIC DNA]</scope>
    <source>
        <strain evidence="1 2">T37</strain>
    </source>
</reference>